<organism evidence="3 4">
    <name type="scientific">Rheinheimera nanhaiensis E407-8</name>
    <dbReference type="NCBI Taxonomy" id="562729"/>
    <lineage>
        <taxon>Bacteria</taxon>
        <taxon>Pseudomonadati</taxon>
        <taxon>Pseudomonadota</taxon>
        <taxon>Gammaproteobacteria</taxon>
        <taxon>Chromatiales</taxon>
        <taxon>Chromatiaceae</taxon>
        <taxon>Rheinheimera</taxon>
    </lineage>
</organism>
<dbReference type="SUPFAM" id="SSF143120">
    <property type="entry name" value="YefM-like"/>
    <property type="match status" value="1"/>
</dbReference>
<proteinExistence type="inferred from homology"/>
<sequence>MISQEDYNAMQETLYLLSTPNNANRLRESVARIKAGTFEVKEPFLDEQETN</sequence>
<dbReference type="InterPro" id="IPR006442">
    <property type="entry name" value="Antitoxin_Phd/YefM"/>
</dbReference>
<dbReference type="EMBL" id="BAFK01000009">
    <property type="protein sequence ID" value="GAB58961.1"/>
    <property type="molecule type" value="Genomic_DNA"/>
</dbReference>
<evidence type="ECO:0000313" key="4">
    <source>
        <dbReference type="Proteomes" id="UP000004374"/>
    </source>
</evidence>
<keyword evidence="4" id="KW-1185">Reference proteome</keyword>
<dbReference type="STRING" id="562729.RNAN_1949"/>
<reference evidence="3 4" key="1">
    <citation type="journal article" date="2012" name="J. Bacteriol.">
        <title>Genome Sequence of the Protease-Producing Bacterium Rheinheimera nanhaiensis E407-8T, Isolated from Deep-Sea Sediment of the South China Sea.</title>
        <authorList>
            <person name="Zhang X.-Y."/>
            <person name="Zhang Y.-J."/>
            <person name="Qin Q.-L."/>
            <person name="Xie B.-B."/>
            <person name="Chen X.-L."/>
            <person name="Zhou B.-C."/>
            <person name="Zhang Y.-Z."/>
        </authorList>
    </citation>
    <scope>NUCLEOTIDE SEQUENCE [LARGE SCALE GENOMIC DNA]</scope>
    <source>
        <strain evidence="3 4">E407-8</strain>
    </source>
</reference>
<dbReference type="Pfam" id="PF02604">
    <property type="entry name" value="PhdYeFM_antitox"/>
    <property type="match status" value="1"/>
</dbReference>
<dbReference type="AlphaFoldDB" id="I1DY33"/>
<comment type="caution">
    <text evidence="3">The sequence shown here is derived from an EMBL/GenBank/DDBJ whole genome shotgun (WGS) entry which is preliminary data.</text>
</comment>
<protein>
    <recommendedName>
        <fullName evidence="2">Antitoxin</fullName>
    </recommendedName>
</protein>
<comment type="similarity">
    <text evidence="1 2">Belongs to the phD/YefM antitoxin family.</text>
</comment>
<dbReference type="Proteomes" id="UP000004374">
    <property type="component" value="Unassembled WGS sequence"/>
</dbReference>
<comment type="function">
    <text evidence="2">Antitoxin component of a type II toxin-antitoxin (TA) system.</text>
</comment>
<gene>
    <name evidence="3" type="ORF">RNAN_1949</name>
</gene>
<name>I1DY33_9GAMM</name>
<evidence type="ECO:0000313" key="3">
    <source>
        <dbReference type="EMBL" id="GAB58961.1"/>
    </source>
</evidence>
<accession>I1DY33</accession>
<dbReference type="Gene3D" id="6.10.250.330">
    <property type="match status" value="1"/>
</dbReference>
<dbReference type="InterPro" id="IPR036165">
    <property type="entry name" value="YefM-like_sf"/>
</dbReference>
<evidence type="ECO:0000256" key="1">
    <source>
        <dbReference type="ARBA" id="ARBA00009981"/>
    </source>
</evidence>
<evidence type="ECO:0000256" key="2">
    <source>
        <dbReference type="RuleBase" id="RU362080"/>
    </source>
</evidence>